<evidence type="ECO:0000259" key="1">
    <source>
        <dbReference type="Pfam" id="PF13358"/>
    </source>
</evidence>
<evidence type="ECO:0000313" key="2">
    <source>
        <dbReference type="EMBL" id="KYD30061.1"/>
    </source>
</evidence>
<dbReference type="PATRIC" id="fig|153151.4.peg.3301"/>
<evidence type="ECO:0000313" key="3">
    <source>
        <dbReference type="Proteomes" id="UP000075324"/>
    </source>
</evidence>
<dbReference type="AlphaFoldDB" id="A0A150N041"/>
<gene>
    <name evidence="2" type="ORF">B4110_2214</name>
</gene>
<dbReference type="InterPro" id="IPR038717">
    <property type="entry name" value="Tc1-like_DDE_dom"/>
</dbReference>
<dbReference type="EMBL" id="LQYW01000059">
    <property type="protein sequence ID" value="KYD30061.1"/>
    <property type="molecule type" value="Genomic_DNA"/>
</dbReference>
<comment type="caution">
    <text evidence="2">The sequence shown here is derived from an EMBL/GenBank/DDBJ whole genome shotgun (WGS) entry which is preliminary data.</text>
</comment>
<reference evidence="2 3" key="1">
    <citation type="submission" date="2016-01" db="EMBL/GenBank/DDBJ databases">
        <title>Draft Genome Sequences of Seven Thermophilic Sporeformers Isolated from Foods.</title>
        <authorList>
            <person name="Berendsen E.M."/>
            <person name="Wells-Bennik M.H."/>
            <person name="Krawcyk A.O."/>
            <person name="De Jong A."/>
            <person name="Holsappel S."/>
            <person name="Eijlander R.T."/>
            <person name="Kuipers O.P."/>
        </authorList>
    </citation>
    <scope>NUCLEOTIDE SEQUENCE [LARGE SCALE GENOMIC DNA]</scope>
    <source>
        <strain evidence="2 3">B4110</strain>
    </source>
</reference>
<name>A0A150N041_9BACL</name>
<proteinExistence type="predicted"/>
<organism evidence="2 3">
    <name type="scientific">Parageobacillus toebii</name>
    <dbReference type="NCBI Taxonomy" id="153151"/>
    <lineage>
        <taxon>Bacteria</taxon>
        <taxon>Bacillati</taxon>
        <taxon>Bacillota</taxon>
        <taxon>Bacilli</taxon>
        <taxon>Bacillales</taxon>
        <taxon>Anoxybacillaceae</taxon>
        <taxon>Parageobacillus</taxon>
    </lineage>
</organism>
<dbReference type="Pfam" id="PF13358">
    <property type="entry name" value="DDE_3"/>
    <property type="match status" value="1"/>
</dbReference>
<dbReference type="Gene3D" id="3.30.420.10">
    <property type="entry name" value="Ribonuclease H-like superfamily/Ribonuclease H"/>
    <property type="match status" value="1"/>
</dbReference>
<dbReference type="GO" id="GO:0003676">
    <property type="term" value="F:nucleic acid binding"/>
    <property type="evidence" value="ECO:0007669"/>
    <property type="project" value="InterPro"/>
</dbReference>
<dbReference type="RefSeq" id="WP_235603604.1">
    <property type="nucleotide sequence ID" value="NZ_LQYW01000059.1"/>
</dbReference>
<sequence>MRNKWISLKKLITPDTILLYADETHVRSYQILRATWSEAGRQKQVPTYGHHAHVSVFGAVNVLNGDTVLHRAVAANATTFLDFLKILKSRYPDQLIVLVLDNARIHHAKMVRDFLRQEGESFHLIFLPPSINVDISTVVAVSEVSKKYFSTKFLTLFLKYVYILH</sequence>
<dbReference type="Proteomes" id="UP000075324">
    <property type="component" value="Unassembled WGS sequence"/>
</dbReference>
<protein>
    <recommendedName>
        <fullName evidence="1">Tc1-like transposase DDE domain-containing protein</fullName>
    </recommendedName>
</protein>
<accession>A0A150N041</accession>
<feature type="domain" description="Tc1-like transposase DDE" evidence="1">
    <location>
        <begin position="18"/>
        <end position="129"/>
    </location>
</feature>
<dbReference type="InterPro" id="IPR036397">
    <property type="entry name" value="RNaseH_sf"/>
</dbReference>